<comment type="subcellular location">
    <subcellularLocation>
        <location evidence="1">Cytoplasm</location>
    </subcellularLocation>
</comment>
<keyword evidence="3" id="KW-0238">DNA-binding</keyword>
<feature type="domain" description="DNA-binding protein H-NS-like C-terminal" evidence="4">
    <location>
        <begin position="55"/>
        <end position="99"/>
    </location>
</feature>
<dbReference type="EMBL" id="CABM01000048">
    <property type="protein sequence ID" value="CBH97841.1"/>
    <property type="molecule type" value="Genomic_DNA"/>
</dbReference>
<keyword evidence="2" id="KW-0963">Cytoplasm</keyword>
<gene>
    <name evidence="5" type="ORF">CARN2_3317</name>
</gene>
<evidence type="ECO:0000256" key="2">
    <source>
        <dbReference type="ARBA" id="ARBA00022490"/>
    </source>
</evidence>
<dbReference type="GO" id="GO:0003677">
    <property type="term" value="F:DNA binding"/>
    <property type="evidence" value="ECO:0007669"/>
    <property type="project" value="UniProtKB-KW"/>
</dbReference>
<dbReference type="PANTHER" id="PTHR38097:SF2">
    <property type="entry name" value="DNA-BINDING PROTEIN STPA"/>
    <property type="match status" value="1"/>
</dbReference>
<protein>
    <submittedName>
        <fullName evidence="5">Putative Histone-like nucleoid-structuring protein H-NS</fullName>
    </submittedName>
</protein>
<dbReference type="PANTHER" id="PTHR38097">
    <property type="match status" value="1"/>
</dbReference>
<sequence>MTPTYAELQAQIAALTAQADAARRAELASVVAEIKQKMADYGITLEDLGGKRAGSHKGRPVAAKYRHPLTGQTWAGRGKRPRWLAAEIAAGQDITAFAIA</sequence>
<organism evidence="5">
    <name type="scientific">mine drainage metagenome</name>
    <dbReference type="NCBI Taxonomy" id="410659"/>
    <lineage>
        <taxon>unclassified sequences</taxon>
        <taxon>metagenomes</taxon>
        <taxon>ecological metagenomes</taxon>
    </lineage>
</organism>
<proteinExistence type="predicted"/>
<dbReference type="GO" id="GO:0005737">
    <property type="term" value="C:cytoplasm"/>
    <property type="evidence" value="ECO:0007669"/>
    <property type="project" value="UniProtKB-SubCell"/>
</dbReference>
<dbReference type="SUPFAM" id="SSF81273">
    <property type="entry name" value="H-NS histone-like proteins"/>
    <property type="match status" value="1"/>
</dbReference>
<evidence type="ECO:0000256" key="3">
    <source>
        <dbReference type="ARBA" id="ARBA00023125"/>
    </source>
</evidence>
<dbReference type="SMART" id="SM00528">
    <property type="entry name" value="HNS"/>
    <property type="match status" value="1"/>
</dbReference>
<evidence type="ECO:0000256" key="1">
    <source>
        <dbReference type="ARBA" id="ARBA00004496"/>
    </source>
</evidence>
<dbReference type="Pfam" id="PF00816">
    <property type="entry name" value="Histone_HNS"/>
    <property type="match status" value="1"/>
</dbReference>
<name>E6PSD4_9ZZZZ</name>
<reference evidence="5" key="1">
    <citation type="submission" date="2009-10" db="EMBL/GenBank/DDBJ databases">
        <title>Diversity of trophic interactions inside an arsenic-rich microbial ecosystem.</title>
        <authorList>
            <person name="Bertin P.N."/>
            <person name="Heinrich-Salmeron A."/>
            <person name="Pelletier E."/>
            <person name="Goulhen-Chollet F."/>
            <person name="Arsene-Ploetze F."/>
            <person name="Gallien S."/>
            <person name="Calteau A."/>
            <person name="Vallenet D."/>
            <person name="Casiot C."/>
            <person name="Chane-Woon-Ming B."/>
            <person name="Giloteaux L."/>
            <person name="Barakat M."/>
            <person name="Bonnefoy V."/>
            <person name="Bruneel O."/>
            <person name="Chandler M."/>
            <person name="Cleiss J."/>
            <person name="Duran R."/>
            <person name="Elbaz-Poulichet F."/>
            <person name="Fonknechten N."/>
            <person name="Lauga B."/>
            <person name="Mornico D."/>
            <person name="Ortet P."/>
            <person name="Schaeffer C."/>
            <person name="Siguier P."/>
            <person name="Alexander Thil Smith A."/>
            <person name="Van Dorsselaer A."/>
            <person name="Weissenbach J."/>
            <person name="Medigue C."/>
            <person name="Le Paslier D."/>
        </authorList>
    </citation>
    <scope>NUCLEOTIDE SEQUENCE</scope>
</reference>
<dbReference type="InterPro" id="IPR027444">
    <property type="entry name" value="H-NS_C_dom"/>
</dbReference>
<dbReference type="InterPro" id="IPR037150">
    <property type="entry name" value="H-NS_C_dom_sf"/>
</dbReference>
<dbReference type="AlphaFoldDB" id="E6PSD4"/>
<comment type="caution">
    <text evidence="5">The sequence shown here is derived from an EMBL/GenBank/DDBJ whole genome shotgun (WGS) entry which is preliminary data.</text>
</comment>
<dbReference type="Gene3D" id="4.10.430.10">
    <property type="entry name" value="Histone-like protein H-NS, C-terminal domain"/>
    <property type="match status" value="1"/>
</dbReference>
<accession>E6PSD4</accession>
<evidence type="ECO:0000259" key="4">
    <source>
        <dbReference type="SMART" id="SM00528"/>
    </source>
</evidence>
<evidence type="ECO:0000313" key="5">
    <source>
        <dbReference type="EMBL" id="CBH97841.1"/>
    </source>
</evidence>